<evidence type="ECO:0000313" key="1">
    <source>
        <dbReference type="EMBL" id="TDG45903.1"/>
    </source>
</evidence>
<dbReference type="Proteomes" id="UP000295192">
    <property type="component" value="Unassembled WGS sequence"/>
</dbReference>
<reference evidence="1 2" key="1">
    <citation type="journal article" date="2019" name="J. Hered.">
        <title>An Improved Genome Assembly for Drosophila navojoa, the Basal Species in the mojavensis Cluster.</title>
        <authorList>
            <person name="Vanderlinde T."/>
            <person name="Dupim E.G."/>
            <person name="Nazario-Yepiz N.O."/>
            <person name="Carvalho A.B."/>
        </authorList>
    </citation>
    <scope>NUCLEOTIDE SEQUENCE [LARGE SCALE GENOMIC DNA]</scope>
    <source>
        <strain evidence="1">Navoj_Jal97</strain>
        <tissue evidence="1">Whole organism</tissue>
    </source>
</reference>
<evidence type="ECO:0000313" key="2">
    <source>
        <dbReference type="Proteomes" id="UP000295192"/>
    </source>
</evidence>
<dbReference type="AlphaFoldDB" id="A0A484BAS4"/>
<sequence>MAPRAKAKSQEPRAITITMTAAISSYRQRAQQQEKQKQWQELEQQQDHFGILINTLPCQRPLRLQVPSPPLCFCTSPSFPMVNPTCTSA</sequence>
<accession>A0A484BAS4</accession>
<organism evidence="1 2">
    <name type="scientific">Drosophila navojoa</name>
    <name type="common">Fruit fly</name>
    <dbReference type="NCBI Taxonomy" id="7232"/>
    <lineage>
        <taxon>Eukaryota</taxon>
        <taxon>Metazoa</taxon>
        <taxon>Ecdysozoa</taxon>
        <taxon>Arthropoda</taxon>
        <taxon>Hexapoda</taxon>
        <taxon>Insecta</taxon>
        <taxon>Pterygota</taxon>
        <taxon>Neoptera</taxon>
        <taxon>Endopterygota</taxon>
        <taxon>Diptera</taxon>
        <taxon>Brachycera</taxon>
        <taxon>Muscomorpha</taxon>
        <taxon>Ephydroidea</taxon>
        <taxon>Drosophilidae</taxon>
        <taxon>Drosophila</taxon>
    </lineage>
</organism>
<dbReference type="EMBL" id="LSRL02000068">
    <property type="protein sequence ID" value="TDG45903.1"/>
    <property type="molecule type" value="Genomic_DNA"/>
</dbReference>
<name>A0A484BAS4_DRONA</name>
<proteinExistence type="predicted"/>
<keyword evidence="2" id="KW-1185">Reference proteome</keyword>
<protein>
    <submittedName>
        <fullName evidence="1">Uncharacterized protein</fullName>
    </submittedName>
</protein>
<comment type="caution">
    <text evidence="1">The sequence shown here is derived from an EMBL/GenBank/DDBJ whole genome shotgun (WGS) entry which is preliminary data.</text>
</comment>
<gene>
    <name evidence="1" type="ORF">AWZ03_007623</name>
</gene>